<dbReference type="RefSeq" id="WP_321552445.1">
    <property type="nucleotide sequence ID" value="NZ_JAXIVU010000002.1"/>
</dbReference>
<feature type="signal peptide" evidence="2">
    <location>
        <begin position="1"/>
        <end position="21"/>
    </location>
</feature>
<dbReference type="PANTHER" id="PTHR30006:SF2">
    <property type="entry name" value="ABC TRANSPORTER SUBSTRATE-BINDING PROTEIN"/>
    <property type="match status" value="1"/>
</dbReference>
<dbReference type="CDD" id="cd13544">
    <property type="entry name" value="PBP2_Fbp_like_1"/>
    <property type="match status" value="1"/>
</dbReference>
<dbReference type="PIRSF" id="PIRSF002825">
    <property type="entry name" value="CfbpA"/>
    <property type="match status" value="1"/>
</dbReference>
<evidence type="ECO:0000313" key="3">
    <source>
        <dbReference type="EMBL" id="MDY7218340.1"/>
    </source>
</evidence>
<keyword evidence="4" id="KW-1185">Reference proteome</keyword>
<dbReference type="Gene3D" id="3.40.190.10">
    <property type="entry name" value="Periplasmic binding protein-like II"/>
    <property type="match status" value="2"/>
</dbReference>
<evidence type="ECO:0000256" key="1">
    <source>
        <dbReference type="ARBA" id="ARBA00022729"/>
    </source>
</evidence>
<feature type="chain" id="PRO_5046236744" evidence="2">
    <location>
        <begin position="22"/>
        <end position="337"/>
    </location>
</feature>
<evidence type="ECO:0000313" key="4">
    <source>
        <dbReference type="Proteomes" id="UP001294570"/>
    </source>
</evidence>
<name>A0ABU5GPQ9_9GAMM</name>
<dbReference type="SUPFAM" id="SSF53850">
    <property type="entry name" value="Periplasmic binding protein-like II"/>
    <property type="match status" value="1"/>
</dbReference>
<gene>
    <name evidence="3" type="ORF">TOI97_01915</name>
</gene>
<dbReference type="InterPro" id="IPR026045">
    <property type="entry name" value="Ferric-bd"/>
</dbReference>
<dbReference type="Proteomes" id="UP001294570">
    <property type="component" value="Unassembled WGS sequence"/>
</dbReference>
<proteinExistence type="predicted"/>
<organism evidence="3 4">
    <name type="scientific">Denitrificimonas halotolerans</name>
    <dbReference type="NCBI Taxonomy" id="3098930"/>
    <lineage>
        <taxon>Bacteria</taxon>
        <taxon>Pseudomonadati</taxon>
        <taxon>Pseudomonadota</taxon>
        <taxon>Gammaproteobacteria</taxon>
        <taxon>Pseudomonadales</taxon>
        <taxon>Pseudomonadaceae</taxon>
        <taxon>Denitrificimonas</taxon>
    </lineage>
</organism>
<keyword evidence="1 2" id="KW-0732">Signal</keyword>
<dbReference type="NCBIfam" id="TIGR03261">
    <property type="entry name" value="phnS2"/>
    <property type="match status" value="1"/>
</dbReference>
<evidence type="ECO:0000256" key="2">
    <source>
        <dbReference type="SAM" id="SignalP"/>
    </source>
</evidence>
<accession>A0ABU5GPQ9</accession>
<sequence>MKLFKSVLALALCSVIAGVQAQTELTVYTGLEADSLKKYAQRFNEDHPDIKINWVRDSTGVITARLLAEKDNPRADVVWGLGGTSLLMLKNENMLQPYKPVGFDRLSAQFSDQAPEPSWVGMNAWMAALCVNTIEMEKKGLPMPNSWQDLTQPVYQGQIVMPNPSSSGTGFLDVSAWLQLMGDDAGWAYMDGLHKNINRYTHSGSKPCKMAATGEVPIGVSFAFRGVRLKHQGAPIELVYPSEGLGWEVEAAAIIKGTTKTAAAKTLMDWVVSPKAMKMYNEGFAIVALPEAAKPVKHFPEHAQELLIDNDLAWAAEHRQAILSKWQQRYDGKSEAQ</sequence>
<dbReference type="EMBL" id="JAXIVU010000002">
    <property type="protein sequence ID" value="MDY7218340.1"/>
    <property type="molecule type" value="Genomic_DNA"/>
</dbReference>
<protein>
    <submittedName>
        <fullName evidence="3">2-aminoethylphosphonate ABC transporter substrate-binding protein</fullName>
    </submittedName>
</protein>
<dbReference type="InterPro" id="IPR017663">
    <property type="entry name" value="ABC_2-AEP-bd"/>
</dbReference>
<reference evidence="3 4" key="1">
    <citation type="submission" date="2023-12" db="EMBL/GenBank/DDBJ databases">
        <title>Denitrificimonas halotolerans sp. nov.,a novel species isolated from landfill leachate.</title>
        <authorList>
            <person name="Wang S."/>
        </authorList>
    </citation>
    <scope>NUCLEOTIDE SEQUENCE [LARGE SCALE GENOMIC DNA]</scope>
    <source>
        <strain evidence="3 4">JX-1</strain>
    </source>
</reference>
<comment type="caution">
    <text evidence="3">The sequence shown here is derived from an EMBL/GenBank/DDBJ whole genome shotgun (WGS) entry which is preliminary data.</text>
</comment>
<dbReference type="PANTHER" id="PTHR30006">
    <property type="entry name" value="THIAMINE-BINDING PERIPLASMIC PROTEIN-RELATED"/>
    <property type="match status" value="1"/>
</dbReference>
<dbReference type="Pfam" id="PF13343">
    <property type="entry name" value="SBP_bac_6"/>
    <property type="match status" value="1"/>
</dbReference>